<proteinExistence type="predicted"/>
<dbReference type="Proteomes" id="UP000586976">
    <property type="component" value="Unassembled WGS sequence"/>
</dbReference>
<accession>A0A7W2HHS2</accession>
<keyword evidence="1" id="KW-0472">Membrane</keyword>
<evidence type="ECO:0000313" key="2">
    <source>
        <dbReference type="EMBL" id="MBA4864271.1"/>
    </source>
</evidence>
<gene>
    <name evidence="2" type="ORF">H1V43_23525</name>
</gene>
<keyword evidence="1" id="KW-0812">Transmembrane</keyword>
<organism evidence="2 3">
    <name type="scientific">Streptomyces himalayensis subsp. aureolus</name>
    <dbReference type="NCBI Taxonomy" id="2758039"/>
    <lineage>
        <taxon>Bacteria</taxon>
        <taxon>Bacillati</taxon>
        <taxon>Actinomycetota</taxon>
        <taxon>Actinomycetes</taxon>
        <taxon>Kitasatosporales</taxon>
        <taxon>Streptomycetaceae</taxon>
        <taxon>Streptomyces</taxon>
        <taxon>Streptomyces himalayensis</taxon>
    </lineage>
</organism>
<evidence type="ECO:0000313" key="3">
    <source>
        <dbReference type="Proteomes" id="UP000586976"/>
    </source>
</evidence>
<keyword evidence="1" id="KW-1133">Transmembrane helix</keyword>
<reference evidence="2 3" key="1">
    <citation type="submission" date="2020-07" db="EMBL/GenBank/DDBJ databases">
        <title>Streptomyces isolated from Indian soil.</title>
        <authorList>
            <person name="Mandal S."/>
            <person name="Maiti P.K."/>
        </authorList>
    </citation>
    <scope>NUCLEOTIDE SEQUENCE [LARGE SCALE GENOMIC DNA]</scope>
    <source>
        <strain evidence="2 3">PSKA54</strain>
    </source>
</reference>
<evidence type="ECO:0000256" key="1">
    <source>
        <dbReference type="SAM" id="Phobius"/>
    </source>
</evidence>
<dbReference type="RefSeq" id="WP_181865927.1">
    <property type="nucleotide sequence ID" value="NZ_JACEQY010000028.1"/>
</dbReference>
<feature type="transmembrane region" description="Helical" evidence="1">
    <location>
        <begin position="15"/>
        <end position="35"/>
    </location>
</feature>
<comment type="caution">
    <text evidence="2">The sequence shown here is derived from an EMBL/GenBank/DDBJ whole genome shotgun (WGS) entry which is preliminary data.</text>
</comment>
<keyword evidence="3" id="KW-1185">Reference proteome</keyword>
<dbReference type="AlphaFoldDB" id="A0A7W2HHS2"/>
<feature type="transmembrane region" description="Helical" evidence="1">
    <location>
        <begin position="41"/>
        <end position="61"/>
    </location>
</feature>
<name>A0A7W2HHS2_9ACTN</name>
<sequence length="199" mass="21151">MSAHFELDRTVSGTAARAVGLALAAVILAAGLHHATTDSYLSWPALALAAVVLTACAYPVLRTGAGRRSVLALAAVQALLPAWLEFTDTEIPAPALDDHLRLPSAWHHNPLAMAVLNFLAALALVYVFRSASGLPARLSYAVAATARRAWDRLLYVIGLVLRLTGTPLPRPPRPPLPAVALPRPRALTVLLYRVQPCAP</sequence>
<feature type="transmembrane region" description="Helical" evidence="1">
    <location>
        <begin position="68"/>
        <end position="86"/>
    </location>
</feature>
<protein>
    <submittedName>
        <fullName evidence="2">Uncharacterized protein</fullName>
    </submittedName>
</protein>
<dbReference type="EMBL" id="JACEQY010000028">
    <property type="protein sequence ID" value="MBA4864271.1"/>
    <property type="molecule type" value="Genomic_DNA"/>
</dbReference>
<feature type="transmembrane region" description="Helical" evidence="1">
    <location>
        <begin position="106"/>
        <end position="128"/>
    </location>
</feature>